<gene>
    <name evidence="2" type="ORF">LCGC14_2083110</name>
</gene>
<dbReference type="AlphaFoldDB" id="A0A0F9GTA4"/>
<organism evidence="2">
    <name type="scientific">marine sediment metagenome</name>
    <dbReference type="NCBI Taxonomy" id="412755"/>
    <lineage>
        <taxon>unclassified sequences</taxon>
        <taxon>metagenomes</taxon>
        <taxon>ecological metagenomes</taxon>
    </lineage>
</organism>
<evidence type="ECO:0000313" key="2">
    <source>
        <dbReference type="EMBL" id="KKL72620.1"/>
    </source>
</evidence>
<protein>
    <recommendedName>
        <fullName evidence="3">Large polyvalent protein associated domain-containing protein</fullName>
    </recommendedName>
</protein>
<reference evidence="2" key="1">
    <citation type="journal article" date="2015" name="Nature">
        <title>Complex archaea that bridge the gap between prokaryotes and eukaryotes.</title>
        <authorList>
            <person name="Spang A."/>
            <person name="Saw J.H."/>
            <person name="Jorgensen S.L."/>
            <person name="Zaremba-Niedzwiedzka K."/>
            <person name="Martijn J."/>
            <person name="Lind A.E."/>
            <person name="van Eijk R."/>
            <person name="Schleper C."/>
            <person name="Guy L."/>
            <person name="Ettema T.J."/>
        </authorList>
    </citation>
    <scope>NUCLEOTIDE SEQUENCE</scope>
</reference>
<proteinExistence type="predicted"/>
<accession>A0A0F9GTA4</accession>
<feature type="region of interest" description="Disordered" evidence="1">
    <location>
        <begin position="1"/>
        <end position="62"/>
    </location>
</feature>
<sequence>MGGVFRLDQLLGPEKEQQEPAFRLDDLLEKPPTRSVAADRLSGLGGPSLPEPPLPKPIAERGPIRRGFATGIEFGIEALGESMRAAGRAVRNPDPKTAAKLGLPAELPKQESRVADWLEQQGDLLAVGARESAAEIPGPGKRLTEIRSLDDAVNWAAFTVSQGVASSLPSLAGGVVGGLVAGPPGAIAGALGPGYILNQQEVRRALLREGIDEDTAERISGIAAVPMAMLDVIVPARIGTKMTAPLRQQMTRSVVRRFLQESATSGLLEGVTEAGQATIERVTTAGTTGKPLTKDDLVQILEEGVAGGLTGV</sequence>
<feature type="non-terminal residue" evidence="2">
    <location>
        <position position="312"/>
    </location>
</feature>
<dbReference type="EMBL" id="LAZR01025217">
    <property type="protein sequence ID" value="KKL72620.1"/>
    <property type="molecule type" value="Genomic_DNA"/>
</dbReference>
<comment type="caution">
    <text evidence="2">The sequence shown here is derived from an EMBL/GenBank/DDBJ whole genome shotgun (WGS) entry which is preliminary data.</text>
</comment>
<evidence type="ECO:0008006" key="3">
    <source>
        <dbReference type="Google" id="ProtNLM"/>
    </source>
</evidence>
<evidence type="ECO:0000256" key="1">
    <source>
        <dbReference type="SAM" id="MobiDB-lite"/>
    </source>
</evidence>
<feature type="compositionally biased region" description="Basic and acidic residues" evidence="1">
    <location>
        <begin position="13"/>
        <end position="32"/>
    </location>
</feature>
<name>A0A0F9GTA4_9ZZZZ</name>